<dbReference type="EMBL" id="KK583279">
    <property type="protein sequence ID" value="KDO21862.1"/>
    <property type="molecule type" value="Genomic_DNA"/>
</dbReference>
<dbReference type="GO" id="GO:0005737">
    <property type="term" value="C:cytoplasm"/>
    <property type="evidence" value="ECO:0007669"/>
    <property type="project" value="TreeGrafter"/>
</dbReference>
<dbReference type="Proteomes" id="UP000030745">
    <property type="component" value="Unassembled WGS sequence"/>
</dbReference>
<evidence type="ECO:0000313" key="3">
    <source>
        <dbReference type="EMBL" id="KDO21862.1"/>
    </source>
</evidence>
<dbReference type="OMA" id="LAFPRCC"/>
<dbReference type="InterPro" id="IPR036249">
    <property type="entry name" value="Thioredoxin-like_sf"/>
</dbReference>
<dbReference type="SFLD" id="SFLDS00019">
    <property type="entry name" value="Glutathione_Transferase_(cytos"/>
    <property type="match status" value="1"/>
</dbReference>
<dbReference type="SUPFAM" id="SSF52833">
    <property type="entry name" value="Thioredoxin-like"/>
    <property type="match status" value="1"/>
</dbReference>
<dbReference type="SUPFAM" id="SSF47616">
    <property type="entry name" value="GST C-terminal domain-like"/>
    <property type="match status" value="1"/>
</dbReference>
<dbReference type="InterPro" id="IPR050983">
    <property type="entry name" value="GST_Omega/HSP26"/>
</dbReference>
<dbReference type="KEGG" id="spar:SPRG_12362"/>
<dbReference type="InterPro" id="IPR040079">
    <property type="entry name" value="Glutathione_S-Trfase"/>
</dbReference>
<dbReference type="PROSITE" id="PS50405">
    <property type="entry name" value="GST_CTER"/>
    <property type="match status" value="1"/>
</dbReference>
<dbReference type="PANTHER" id="PTHR43968:SF6">
    <property type="entry name" value="GLUTATHIONE S-TRANSFERASE OMEGA"/>
    <property type="match status" value="1"/>
</dbReference>
<proteinExistence type="predicted"/>
<protein>
    <recommendedName>
        <fullName evidence="5">GST N-terminal domain-containing protein</fullName>
    </recommendedName>
</protein>
<gene>
    <name evidence="3" type="ORF">SPRG_12362</name>
</gene>
<dbReference type="RefSeq" id="XP_012207418.1">
    <property type="nucleotide sequence ID" value="XM_012352028.1"/>
</dbReference>
<dbReference type="Gene3D" id="1.20.1050.10">
    <property type="match status" value="1"/>
</dbReference>
<dbReference type="InterPro" id="IPR004045">
    <property type="entry name" value="Glutathione_S-Trfase_N"/>
</dbReference>
<name>A0A067C4X2_SAPPC</name>
<dbReference type="InterPro" id="IPR041695">
    <property type="entry name" value="GST_C_5"/>
</dbReference>
<feature type="domain" description="GST N-terminal" evidence="1">
    <location>
        <begin position="27"/>
        <end position="106"/>
    </location>
</feature>
<dbReference type="PANTHER" id="PTHR43968">
    <property type="match status" value="1"/>
</dbReference>
<evidence type="ECO:0000259" key="2">
    <source>
        <dbReference type="PROSITE" id="PS50405"/>
    </source>
</evidence>
<organism evidence="3 4">
    <name type="scientific">Saprolegnia parasitica (strain CBS 223.65)</name>
    <dbReference type="NCBI Taxonomy" id="695850"/>
    <lineage>
        <taxon>Eukaryota</taxon>
        <taxon>Sar</taxon>
        <taxon>Stramenopiles</taxon>
        <taxon>Oomycota</taxon>
        <taxon>Saprolegniomycetes</taxon>
        <taxon>Saprolegniales</taxon>
        <taxon>Saprolegniaceae</taxon>
        <taxon>Saprolegnia</taxon>
    </lineage>
</organism>
<dbReference type="GeneID" id="24134326"/>
<keyword evidence="4" id="KW-1185">Reference proteome</keyword>
<evidence type="ECO:0008006" key="5">
    <source>
        <dbReference type="Google" id="ProtNLM"/>
    </source>
</evidence>
<dbReference type="Pfam" id="PF16865">
    <property type="entry name" value="GST_C_5"/>
    <property type="match status" value="1"/>
</dbReference>
<dbReference type="VEuPathDB" id="FungiDB:SPRG_12362"/>
<dbReference type="InterPro" id="IPR036282">
    <property type="entry name" value="Glutathione-S-Trfase_C_sf"/>
</dbReference>
<dbReference type="Gene3D" id="3.40.30.10">
    <property type="entry name" value="Glutaredoxin"/>
    <property type="match status" value="1"/>
</dbReference>
<dbReference type="Pfam" id="PF13409">
    <property type="entry name" value="GST_N_2"/>
    <property type="match status" value="1"/>
</dbReference>
<dbReference type="PROSITE" id="PS50404">
    <property type="entry name" value="GST_NTER"/>
    <property type="match status" value="1"/>
</dbReference>
<feature type="domain" description="GST C-terminal" evidence="2">
    <location>
        <begin position="108"/>
        <end position="243"/>
    </location>
</feature>
<evidence type="ECO:0000259" key="1">
    <source>
        <dbReference type="PROSITE" id="PS50404"/>
    </source>
</evidence>
<accession>A0A067C4X2</accession>
<evidence type="ECO:0000313" key="4">
    <source>
        <dbReference type="Proteomes" id="UP000030745"/>
    </source>
</evidence>
<dbReference type="InterPro" id="IPR010987">
    <property type="entry name" value="Glutathione-S-Trfase_C-like"/>
</dbReference>
<dbReference type="AlphaFoldDB" id="A0A067C4X2"/>
<sequence length="246" mass="27738">MSTADLHVIEYTALSDAELASFKTKDGKVHLFNNFVCPFGHRALWAAAEVNVPFEIINIDLGDMPASYVADFNRYHTVPFLLDNGYAVYESAIVAQFLDAKYNNGVIHNRDFPEHAALAQLAQAKFEAGPFYALLRNKDPAKKAELEANLRDSLSEIETIYRDHAADFRSKGPYLLGDKFSSAELNIVTFLFRFKHILKHYRDFDILEGVPLLSAALEASSQRPAFKKTTKEPEYYIQGYAKFANA</sequence>
<reference evidence="3 4" key="1">
    <citation type="journal article" date="2013" name="PLoS Genet.">
        <title>Distinctive expansion of potential virulence genes in the genome of the oomycete fish pathogen Saprolegnia parasitica.</title>
        <authorList>
            <person name="Jiang R.H."/>
            <person name="de Bruijn I."/>
            <person name="Haas B.J."/>
            <person name="Belmonte R."/>
            <person name="Lobach L."/>
            <person name="Christie J."/>
            <person name="van den Ackerveken G."/>
            <person name="Bottin A."/>
            <person name="Bulone V."/>
            <person name="Diaz-Moreno S.M."/>
            <person name="Dumas B."/>
            <person name="Fan L."/>
            <person name="Gaulin E."/>
            <person name="Govers F."/>
            <person name="Grenville-Briggs L.J."/>
            <person name="Horner N.R."/>
            <person name="Levin J.Z."/>
            <person name="Mammella M."/>
            <person name="Meijer H.J."/>
            <person name="Morris P."/>
            <person name="Nusbaum C."/>
            <person name="Oome S."/>
            <person name="Phillips A.J."/>
            <person name="van Rooyen D."/>
            <person name="Rzeszutek E."/>
            <person name="Saraiva M."/>
            <person name="Secombes C.J."/>
            <person name="Seidl M.F."/>
            <person name="Snel B."/>
            <person name="Stassen J.H."/>
            <person name="Sykes S."/>
            <person name="Tripathy S."/>
            <person name="van den Berg H."/>
            <person name="Vega-Arreguin J.C."/>
            <person name="Wawra S."/>
            <person name="Young S.K."/>
            <person name="Zeng Q."/>
            <person name="Dieguez-Uribeondo J."/>
            <person name="Russ C."/>
            <person name="Tyler B.M."/>
            <person name="van West P."/>
        </authorList>
    </citation>
    <scope>NUCLEOTIDE SEQUENCE [LARGE SCALE GENOMIC DNA]</scope>
    <source>
        <strain evidence="3 4">CBS 223.65</strain>
    </source>
</reference>
<dbReference type="PROSITE" id="PS51354">
    <property type="entry name" value="GLUTAREDOXIN_2"/>
    <property type="match status" value="1"/>
</dbReference>
<dbReference type="CDD" id="cd00570">
    <property type="entry name" value="GST_N_family"/>
    <property type="match status" value="1"/>
</dbReference>
<dbReference type="OrthoDB" id="4951845at2759"/>
<dbReference type="SFLD" id="SFLDG00358">
    <property type="entry name" value="Main_(cytGST)"/>
    <property type="match status" value="1"/>
</dbReference>